<evidence type="ECO:0000313" key="2">
    <source>
        <dbReference type="Proteomes" id="UP001626550"/>
    </source>
</evidence>
<evidence type="ECO:0000313" key="1">
    <source>
        <dbReference type="EMBL" id="KAL3308459.1"/>
    </source>
</evidence>
<keyword evidence="2" id="KW-1185">Reference proteome</keyword>
<reference evidence="1 2" key="1">
    <citation type="submission" date="2024-11" db="EMBL/GenBank/DDBJ databases">
        <title>Adaptive evolution of stress response genes in parasites aligns with host niche diversity.</title>
        <authorList>
            <person name="Hahn C."/>
            <person name="Resl P."/>
        </authorList>
    </citation>
    <scope>NUCLEOTIDE SEQUENCE [LARGE SCALE GENOMIC DNA]</scope>
    <source>
        <strain evidence="1">EGGRZ-B1_66</strain>
        <tissue evidence="1">Body</tissue>
    </source>
</reference>
<proteinExistence type="predicted"/>
<dbReference type="AlphaFoldDB" id="A0ABD2PLU6"/>
<accession>A0ABD2PLU6</accession>
<gene>
    <name evidence="1" type="ORF">Ciccas_013010</name>
</gene>
<dbReference type="EMBL" id="JBJKFK010005195">
    <property type="protein sequence ID" value="KAL3308459.1"/>
    <property type="molecule type" value="Genomic_DNA"/>
</dbReference>
<protein>
    <submittedName>
        <fullName evidence="1">Uncharacterized protein</fullName>
    </submittedName>
</protein>
<comment type="caution">
    <text evidence="1">The sequence shown here is derived from an EMBL/GenBank/DDBJ whole genome shotgun (WGS) entry which is preliminary data.</text>
</comment>
<sequence>MWRSARRTSWSSAILPDRQRYHQQVICAILCLVPRRWHSCQTGGTSSKRSRVLLPAQSKIGVEVNSAKCELCFINHGPAEIASTKKNRVYEAKQTFIISLA</sequence>
<dbReference type="Proteomes" id="UP001626550">
    <property type="component" value="Unassembled WGS sequence"/>
</dbReference>
<organism evidence="1 2">
    <name type="scientific">Cichlidogyrus casuarinus</name>
    <dbReference type="NCBI Taxonomy" id="1844966"/>
    <lineage>
        <taxon>Eukaryota</taxon>
        <taxon>Metazoa</taxon>
        <taxon>Spiralia</taxon>
        <taxon>Lophotrochozoa</taxon>
        <taxon>Platyhelminthes</taxon>
        <taxon>Monogenea</taxon>
        <taxon>Monopisthocotylea</taxon>
        <taxon>Dactylogyridea</taxon>
        <taxon>Ancyrocephalidae</taxon>
        <taxon>Cichlidogyrus</taxon>
    </lineage>
</organism>
<name>A0ABD2PLU6_9PLAT</name>